<comment type="subcellular location">
    <subcellularLocation>
        <location evidence="1">Cell membrane</location>
        <topology evidence="1">Multi-pass membrane protein</topology>
    </subcellularLocation>
</comment>
<feature type="transmembrane region" description="Helical" evidence="6">
    <location>
        <begin position="374"/>
        <end position="399"/>
    </location>
</feature>
<evidence type="ECO:0000256" key="3">
    <source>
        <dbReference type="ARBA" id="ARBA00022692"/>
    </source>
</evidence>
<evidence type="ECO:0000256" key="5">
    <source>
        <dbReference type="ARBA" id="ARBA00023136"/>
    </source>
</evidence>
<dbReference type="PANTHER" id="PTHR30572">
    <property type="entry name" value="MEMBRANE COMPONENT OF TRANSPORTER-RELATED"/>
    <property type="match status" value="1"/>
</dbReference>
<dbReference type="Pfam" id="PF12704">
    <property type="entry name" value="MacB_PCD"/>
    <property type="match status" value="2"/>
</dbReference>
<dbReference type="EMBL" id="JAHESD010000064">
    <property type="protein sequence ID" value="MBT1705695.1"/>
    <property type="molecule type" value="Genomic_DNA"/>
</dbReference>
<comment type="caution">
    <text evidence="9">The sequence shown here is derived from an EMBL/GenBank/DDBJ whole genome shotgun (WGS) entry which is preliminary data.</text>
</comment>
<feature type="transmembrane region" description="Helical" evidence="6">
    <location>
        <begin position="818"/>
        <end position="838"/>
    </location>
</feature>
<accession>A0ABS5VXV1</accession>
<feature type="transmembrane region" description="Helical" evidence="6">
    <location>
        <begin position="763"/>
        <end position="787"/>
    </location>
</feature>
<feature type="domain" description="MacB-like periplasmic core" evidence="8">
    <location>
        <begin position="526"/>
        <end position="727"/>
    </location>
</feature>
<feature type="transmembrane region" description="Helical" evidence="6">
    <location>
        <begin position="420"/>
        <end position="446"/>
    </location>
</feature>
<keyword evidence="5 6" id="KW-0472">Membrane</keyword>
<evidence type="ECO:0000259" key="7">
    <source>
        <dbReference type="Pfam" id="PF02687"/>
    </source>
</evidence>
<evidence type="ECO:0000256" key="1">
    <source>
        <dbReference type="ARBA" id="ARBA00004651"/>
    </source>
</evidence>
<keyword evidence="4 6" id="KW-1133">Transmembrane helix</keyword>
<feature type="transmembrane region" description="Helical" evidence="6">
    <location>
        <begin position="512"/>
        <end position="533"/>
    </location>
</feature>
<reference evidence="9 10" key="1">
    <citation type="submission" date="2021-05" db="EMBL/GenBank/DDBJ databases">
        <title>A Polyphasic approach of four new species of the genus Ohtaekwangia: Ohtaekwangia histidinii sp. nov., Ohtaekwangia cretensis sp. nov., Ohtaekwangia indiensis sp. nov., Ohtaekwangia reichenbachii sp. nov. from diverse environment.</title>
        <authorList>
            <person name="Octaviana S."/>
        </authorList>
    </citation>
    <scope>NUCLEOTIDE SEQUENCE [LARGE SCALE GENOMIC DNA]</scope>
    <source>
        <strain evidence="9 10">PWU20</strain>
    </source>
</reference>
<feature type="domain" description="ABC3 transporter permease C-terminal" evidence="7">
    <location>
        <begin position="766"/>
        <end position="879"/>
    </location>
</feature>
<proteinExistence type="predicted"/>
<dbReference type="InterPro" id="IPR025857">
    <property type="entry name" value="MacB_PCD"/>
</dbReference>
<evidence type="ECO:0000313" key="9">
    <source>
        <dbReference type="EMBL" id="MBT1705695.1"/>
    </source>
</evidence>
<dbReference type="Proteomes" id="UP000772618">
    <property type="component" value="Unassembled WGS sequence"/>
</dbReference>
<sequence length="886" mass="99977">MEVDTSTKDNPLMSLKMERQPSNNVLKFLRWFCPPELLEGIEGDLLEDYYNNLERIGEDAAQRRLIVHVLQFLRPGLILRNKFSLNLNIKPMFANYFKVMLRHCLKRKFYTAINIFGLTIGIVFALLIGVHIYEEANVNHTLKDNDRLYLLESNGSREVIGFPFLVPSPIAKTTKEEYPTLLEDYYRFSDRSVTVSKGDKHFRIQSIIGDSTFLKMFGFPVLFQNRINKHSDRYALIITERMARQFFERSDVVGESLTLTTEAAGKKDYVISAVLKDIERNSITNLMNMDAQMFLSIDNLVDFGQFDPESWAGGQMVSYVKLAKGATVDAAEKALSKVFKSNASQLFTNSVTIKLNPLNTYHVTSNNGIVQKQIIALSAVAFFILLLAVANFVNISIGTSISRIKEIGVRKAIGGVRKEVIFQFMLESFAVTILAFVLSLGIYQYSKDFFSNITGNVLPSLFEIPLMFWKFAIPVIVFTAIASGAYPSFFISSFKTLVSLKGKINSVGKEGVFSKGLIGLQFLCAIGVFIFALTVSSQVSFFLDKDLGYDKSSVLTVSSVPRIWNQEGVKKLEAVRSEFLSLPQVNSATLSWEIPNGNYGNNILLYNEGKTKEEALTVPLFMADENFASTYKIDIVEGSFLTPQSNPFEIVINEEAQRVFKVDVGDKLRIATSDSTAKIIGIVKDFNFFSLHEKLRPVAFIHLRNTNVFRYFSFKLEPGNLSESVEAVHSKWRNIFPDDPFDYAFVDEKVSALYKTETQLKQAFNIATVIMLILVLTGVLGIVSLAVSRKTKEIGIRKVLGASILNILMMLFKDYAKVVVIAFTLVSPITYYFISIWLSNYAYAIEIQWWMFTVPGVIVFFVTMVIVIVHSLHTVRINPAITLKQD</sequence>
<keyword evidence="3 6" id="KW-0812">Transmembrane</keyword>
<evidence type="ECO:0000256" key="4">
    <source>
        <dbReference type="ARBA" id="ARBA00022989"/>
    </source>
</evidence>
<dbReference type="InterPro" id="IPR047699">
    <property type="entry name" value="Permease_put_prefix"/>
</dbReference>
<feature type="transmembrane region" description="Helical" evidence="6">
    <location>
        <begin position="466"/>
        <end position="491"/>
    </location>
</feature>
<organism evidence="9 10">
    <name type="scientific">Chryseosolibacter indicus</name>
    <dbReference type="NCBI Taxonomy" id="2782351"/>
    <lineage>
        <taxon>Bacteria</taxon>
        <taxon>Pseudomonadati</taxon>
        <taxon>Bacteroidota</taxon>
        <taxon>Cytophagia</taxon>
        <taxon>Cytophagales</taxon>
        <taxon>Chryseotaleaceae</taxon>
        <taxon>Chryseosolibacter</taxon>
    </lineage>
</organism>
<evidence type="ECO:0000259" key="8">
    <source>
        <dbReference type="Pfam" id="PF12704"/>
    </source>
</evidence>
<feature type="domain" description="ABC3 transporter permease C-terminal" evidence="7">
    <location>
        <begin position="379"/>
        <end position="493"/>
    </location>
</feature>
<feature type="transmembrane region" description="Helical" evidence="6">
    <location>
        <begin position="850"/>
        <end position="869"/>
    </location>
</feature>
<evidence type="ECO:0000256" key="6">
    <source>
        <dbReference type="SAM" id="Phobius"/>
    </source>
</evidence>
<gene>
    <name evidence="9" type="ORF">KK060_20560</name>
</gene>
<dbReference type="NCBIfam" id="NF038404">
    <property type="entry name" value="perm_prefix_2"/>
    <property type="match status" value="1"/>
</dbReference>
<dbReference type="InterPro" id="IPR050250">
    <property type="entry name" value="Macrolide_Exporter_MacB"/>
</dbReference>
<keyword evidence="2" id="KW-1003">Cell membrane</keyword>
<feature type="transmembrane region" description="Helical" evidence="6">
    <location>
        <begin position="109"/>
        <end position="133"/>
    </location>
</feature>
<dbReference type="Pfam" id="PF02687">
    <property type="entry name" value="FtsX"/>
    <property type="match status" value="2"/>
</dbReference>
<keyword evidence="10" id="KW-1185">Reference proteome</keyword>
<dbReference type="PANTHER" id="PTHR30572:SF18">
    <property type="entry name" value="ABC-TYPE MACROLIDE FAMILY EXPORT SYSTEM PERMEASE COMPONENT 2"/>
    <property type="match status" value="1"/>
</dbReference>
<name>A0ABS5VXV1_9BACT</name>
<protein>
    <submittedName>
        <fullName evidence="9">ABC transporter permease</fullName>
    </submittedName>
</protein>
<dbReference type="InterPro" id="IPR003838">
    <property type="entry name" value="ABC3_permease_C"/>
</dbReference>
<feature type="domain" description="MacB-like periplasmic core" evidence="8">
    <location>
        <begin position="111"/>
        <end position="337"/>
    </location>
</feature>
<evidence type="ECO:0000313" key="10">
    <source>
        <dbReference type="Proteomes" id="UP000772618"/>
    </source>
</evidence>
<evidence type="ECO:0000256" key="2">
    <source>
        <dbReference type="ARBA" id="ARBA00022475"/>
    </source>
</evidence>